<name>A0A8I2C424_BRAEL</name>
<comment type="caution">
    <text evidence="2">The sequence shown here is derived from an EMBL/GenBank/DDBJ whole genome shotgun (WGS) entry which is preliminary data.</text>
</comment>
<evidence type="ECO:0000313" key="2">
    <source>
        <dbReference type="EMBL" id="MBP1294219.1"/>
    </source>
</evidence>
<accession>A0A8I2C424</accession>
<dbReference type="EMBL" id="JAFICZ010000001">
    <property type="protein sequence ID" value="MBP1294219.1"/>
    <property type="molecule type" value="Genomic_DNA"/>
</dbReference>
<proteinExistence type="predicted"/>
<dbReference type="Proteomes" id="UP000673383">
    <property type="component" value="Unassembled WGS sequence"/>
</dbReference>
<organism evidence="2 3">
    <name type="scientific">Bradyrhizobium elkanii</name>
    <dbReference type="NCBI Taxonomy" id="29448"/>
    <lineage>
        <taxon>Bacteria</taxon>
        <taxon>Pseudomonadati</taxon>
        <taxon>Pseudomonadota</taxon>
        <taxon>Alphaproteobacteria</taxon>
        <taxon>Hyphomicrobiales</taxon>
        <taxon>Nitrobacteraceae</taxon>
        <taxon>Bradyrhizobium</taxon>
    </lineage>
</organism>
<sequence length="85" mass="8551">MLNGRVIAQGFTSVGIALMVASAFTMATAQGEPIATPATARSAPISASSLAVPANAETRIRVILPAPWEVTVSSSVAPTSAATLR</sequence>
<keyword evidence="1" id="KW-0732">Signal</keyword>
<reference evidence="2" key="1">
    <citation type="submission" date="2021-02" db="EMBL/GenBank/DDBJ databases">
        <title>Genomic Encyclopedia of Type Strains, Phase IV (KMG-V): Genome sequencing to study the core and pangenomes of soil and plant-associated prokaryotes.</title>
        <authorList>
            <person name="Whitman W."/>
        </authorList>
    </citation>
    <scope>NUCLEOTIDE SEQUENCE</scope>
    <source>
        <strain evidence="2">USDA 406</strain>
    </source>
</reference>
<feature type="signal peptide" evidence="1">
    <location>
        <begin position="1"/>
        <end position="29"/>
    </location>
</feature>
<evidence type="ECO:0000256" key="1">
    <source>
        <dbReference type="SAM" id="SignalP"/>
    </source>
</evidence>
<feature type="chain" id="PRO_5034731049" evidence="1">
    <location>
        <begin position="30"/>
        <end position="85"/>
    </location>
</feature>
<gene>
    <name evidence="2" type="ORF">JOH49_003972</name>
</gene>
<evidence type="ECO:0000313" key="3">
    <source>
        <dbReference type="Proteomes" id="UP000673383"/>
    </source>
</evidence>
<dbReference type="AlphaFoldDB" id="A0A8I2C424"/>
<protein>
    <submittedName>
        <fullName evidence="2">Uncharacterized protein</fullName>
    </submittedName>
</protein>